<dbReference type="Proteomes" id="UP000018948">
    <property type="component" value="Unassembled WGS sequence"/>
</dbReference>
<reference evidence="2 3" key="1">
    <citation type="submission" date="2013-11" db="EMBL/GenBank/DDBJ databases">
        <title>The Genome Sequence of Phytophthora parasitica P10297.</title>
        <authorList>
            <consortium name="The Broad Institute Genomics Platform"/>
            <person name="Russ C."/>
            <person name="Tyler B."/>
            <person name="Panabieres F."/>
            <person name="Shan W."/>
            <person name="Tripathy S."/>
            <person name="Grunwald N."/>
            <person name="Machado M."/>
            <person name="Johnson C.S."/>
            <person name="Walker B."/>
            <person name="Young S.K."/>
            <person name="Zeng Q."/>
            <person name="Gargeya S."/>
            <person name="Fitzgerald M."/>
            <person name="Haas B."/>
            <person name="Abouelleil A."/>
            <person name="Allen A.W."/>
            <person name="Alvarado L."/>
            <person name="Arachchi H.M."/>
            <person name="Berlin A.M."/>
            <person name="Chapman S.B."/>
            <person name="Gainer-Dewar J."/>
            <person name="Goldberg J."/>
            <person name="Griggs A."/>
            <person name="Gujja S."/>
            <person name="Hansen M."/>
            <person name="Howarth C."/>
            <person name="Imamovic A."/>
            <person name="Ireland A."/>
            <person name="Larimer J."/>
            <person name="McCowan C."/>
            <person name="Murphy C."/>
            <person name="Pearson M."/>
            <person name="Poon T.W."/>
            <person name="Priest M."/>
            <person name="Roberts A."/>
            <person name="Saif S."/>
            <person name="Shea T."/>
            <person name="Sisk P."/>
            <person name="Sykes S."/>
            <person name="Wortman J."/>
            <person name="Nusbaum C."/>
            <person name="Birren B."/>
        </authorList>
    </citation>
    <scope>NUCLEOTIDE SEQUENCE [LARGE SCALE GENOMIC DNA]</scope>
    <source>
        <strain evidence="2 3">P10297</strain>
    </source>
</reference>
<evidence type="ECO:0000256" key="1">
    <source>
        <dbReference type="SAM" id="MobiDB-lite"/>
    </source>
</evidence>
<feature type="compositionally biased region" description="Basic and acidic residues" evidence="1">
    <location>
        <begin position="69"/>
        <end position="85"/>
    </location>
</feature>
<evidence type="ECO:0000313" key="3">
    <source>
        <dbReference type="Proteomes" id="UP000018948"/>
    </source>
</evidence>
<feature type="compositionally biased region" description="Basic and acidic residues" evidence="1">
    <location>
        <begin position="98"/>
        <end position="108"/>
    </location>
</feature>
<feature type="region of interest" description="Disordered" evidence="1">
    <location>
        <begin position="63"/>
        <end position="132"/>
    </location>
</feature>
<dbReference type="Gene3D" id="1.20.1270.60">
    <property type="entry name" value="Arfaptin homology (AH) domain/BAR domain"/>
    <property type="match status" value="1"/>
</dbReference>
<proteinExistence type="predicted"/>
<evidence type="ECO:0000313" key="2">
    <source>
        <dbReference type="EMBL" id="ETP34888.1"/>
    </source>
</evidence>
<dbReference type="SUPFAM" id="SSF103657">
    <property type="entry name" value="BAR/IMD domain-like"/>
    <property type="match status" value="1"/>
</dbReference>
<organism evidence="2 3">
    <name type="scientific">Phytophthora nicotianae P10297</name>
    <dbReference type="NCBI Taxonomy" id="1317064"/>
    <lineage>
        <taxon>Eukaryota</taxon>
        <taxon>Sar</taxon>
        <taxon>Stramenopiles</taxon>
        <taxon>Oomycota</taxon>
        <taxon>Peronosporomycetes</taxon>
        <taxon>Peronosporales</taxon>
        <taxon>Peronosporaceae</taxon>
        <taxon>Phytophthora</taxon>
    </lineage>
</organism>
<feature type="compositionally biased region" description="Basic and acidic residues" evidence="1">
    <location>
        <begin position="122"/>
        <end position="131"/>
    </location>
</feature>
<sequence>MKAFSAWRGGDGGAKASNDAVSELQQVILKKDLMILSLQTQLDAYKARYGALPAEDLDKLLQSDAINEPQEKRSRNLSADRKELPPDINSTLSVTDGSDSKPIEDKKQPTPRVVATSPRFRASSDADEARAKIQSRSSKNVVLDFVEDSPMFRRQLEGFEESITGLRALLKELVAHSKEYAAAGKHFGQEETALADELILRKHARAIFSTSCPELG</sequence>
<gene>
    <name evidence="2" type="ORF">F442_16865</name>
</gene>
<protein>
    <submittedName>
        <fullName evidence="2">Uncharacterized protein</fullName>
    </submittedName>
</protein>
<accession>W2YJN6</accession>
<feature type="non-terminal residue" evidence="2">
    <location>
        <position position="216"/>
    </location>
</feature>
<name>W2YJN6_PHYNI</name>
<dbReference type="AlphaFoldDB" id="W2YJN6"/>
<dbReference type="EMBL" id="ANIY01003579">
    <property type="protein sequence ID" value="ETP34888.1"/>
    <property type="molecule type" value="Genomic_DNA"/>
</dbReference>
<dbReference type="InterPro" id="IPR027267">
    <property type="entry name" value="AH/BAR_dom_sf"/>
</dbReference>
<feature type="compositionally biased region" description="Polar residues" evidence="1">
    <location>
        <begin position="88"/>
        <end position="97"/>
    </location>
</feature>
<comment type="caution">
    <text evidence="2">The sequence shown here is derived from an EMBL/GenBank/DDBJ whole genome shotgun (WGS) entry which is preliminary data.</text>
</comment>